<proteinExistence type="predicted"/>
<name>A0ABW5SHM0_9BACL</name>
<dbReference type="RefSeq" id="WP_076312108.1">
    <property type="nucleotide sequence ID" value="NZ_JBHUMJ010000002.1"/>
</dbReference>
<dbReference type="PANTHER" id="PTHR42924">
    <property type="entry name" value="EXONUCLEASE"/>
    <property type="match status" value="1"/>
</dbReference>
<keyword evidence="3" id="KW-1185">Reference proteome</keyword>
<sequence>MKVELHCHTRISDGSCTFEEVLELAEQEHVTCLAITNHDTTSGLSEMILRGTEKGIEVIPGIEISAYDYTRHRRVHILGYMVQPADEGIAELCQPLIERRHEGCRRAVNVLAANGYRITWEQVLEYAAGGTGVYKQHIMHALIDAGYTDSIYGGLYKTLFSRGSNGEAPGIAYMPMEYASAQDAVNTILQAGGVPVLAHPGQYDSYDIVPELVSYGLQGIERLHPLHGPEDEKRVTQLAEEHGLFMSGGSDFHGFYGEKEVRLGSKSPGMDTVAAIKASKRNLHNSGPDLIIR</sequence>
<dbReference type="Gene3D" id="1.10.150.650">
    <property type="match status" value="1"/>
</dbReference>
<dbReference type="Proteomes" id="UP001597540">
    <property type="component" value="Unassembled WGS sequence"/>
</dbReference>
<dbReference type="PANTHER" id="PTHR42924:SF3">
    <property type="entry name" value="POLYMERASE_HISTIDINOL PHOSPHATASE N-TERMINAL DOMAIN-CONTAINING PROTEIN"/>
    <property type="match status" value="1"/>
</dbReference>
<protein>
    <submittedName>
        <fullName evidence="2">PHP domain-containing protein</fullName>
    </submittedName>
</protein>
<reference evidence="3" key="1">
    <citation type="journal article" date="2019" name="Int. J. Syst. Evol. Microbiol.">
        <title>The Global Catalogue of Microorganisms (GCM) 10K type strain sequencing project: providing services to taxonomists for standard genome sequencing and annotation.</title>
        <authorList>
            <consortium name="The Broad Institute Genomics Platform"/>
            <consortium name="The Broad Institute Genome Sequencing Center for Infectious Disease"/>
            <person name="Wu L."/>
            <person name="Ma J."/>
        </authorList>
    </citation>
    <scope>NUCLEOTIDE SEQUENCE [LARGE SCALE GENOMIC DNA]</scope>
    <source>
        <strain evidence="3">KCTC 33849</strain>
    </source>
</reference>
<dbReference type="InterPro" id="IPR003141">
    <property type="entry name" value="Pol/His_phosphatase_N"/>
</dbReference>
<gene>
    <name evidence="2" type="ORF">ACFSVM_02255</name>
</gene>
<dbReference type="CDD" id="cd07438">
    <property type="entry name" value="PHP_HisPPase_AMP"/>
    <property type="match status" value="1"/>
</dbReference>
<dbReference type="InterPro" id="IPR004013">
    <property type="entry name" value="PHP_dom"/>
</dbReference>
<evidence type="ECO:0000259" key="1">
    <source>
        <dbReference type="SMART" id="SM00481"/>
    </source>
</evidence>
<dbReference type="SUPFAM" id="SSF89550">
    <property type="entry name" value="PHP domain-like"/>
    <property type="match status" value="1"/>
</dbReference>
<dbReference type="Pfam" id="PF02811">
    <property type="entry name" value="PHP"/>
    <property type="match status" value="1"/>
</dbReference>
<dbReference type="InterPro" id="IPR052018">
    <property type="entry name" value="PHP_domain"/>
</dbReference>
<feature type="domain" description="Polymerase/histidinol phosphatase N-terminal" evidence="1">
    <location>
        <begin position="3"/>
        <end position="68"/>
    </location>
</feature>
<organism evidence="2 3">
    <name type="scientific">Paenibacillus shunpengii</name>
    <dbReference type="NCBI Taxonomy" id="2054424"/>
    <lineage>
        <taxon>Bacteria</taxon>
        <taxon>Bacillati</taxon>
        <taxon>Bacillota</taxon>
        <taxon>Bacilli</taxon>
        <taxon>Bacillales</taxon>
        <taxon>Paenibacillaceae</taxon>
        <taxon>Paenibacillus</taxon>
    </lineage>
</organism>
<evidence type="ECO:0000313" key="2">
    <source>
        <dbReference type="EMBL" id="MFD2699281.1"/>
    </source>
</evidence>
<dbReference type="SMART" id="SM00481">
    <property type="entry name" value="POLIIIAc"/>
    <property type="match status" value="1"/>
</dbReference>
<evidence type="ECO:0000313" key="3">
    <source>
        <dbReference type="Proteomes" id="UP001597540"/>
    </source>
</evidence>
<accession>A0ABW5SHM0</accession>
<dbReference type="InterPro" id="IPR016195">
    <property type="entry name" value="Pol/histidinol_Pase-like"/>
</dbReference>
<comment type="caution">
    <text evidence="2">The sequence shown here is derived from an EMBL/GenBank/DDBJ whole genome shotgun (WGS) entry which is preliminary data.</text>
</comment>
<dbReference type="EMBL" id="JBHUMJ010000002">
    <property type="protein sequence ID" value="MFD2699281.1"/>
    <property type="molecule type" value="Genomic_DNA"/>
</dbReference>
<dbReference type="Gene3D" id="3.20.20.140">
    <property type="entry name" value="Metal-dependent hydrolases"/>
    <property type="match status" value="1"/>
</dbReference>